<dbReference type="AlphaFoldDB" id="A0ABD5J125"/>
<dbReference type="Gene3D" id="2.30.42.10">
    <property type="match status" value="1"/>
</dbReference>
<feature type="transmembrane region" description="Helical" evidence="1">
    <location>
        <begin position="20"/>
        <end position="37"/>
    </location>
</feature>
<dbReference type="SUPFAM" id="SSF50156">
    <property type="entry name" value="PDZ domain-like"/>
    <property type="match status" value="1"/>
</dbReference>
<evidence type="ECO:0000259" key="2">
    <source>
        <dbReference type="PROSITE" id="PS50106"/>
    </source>
</evidence>
<evidence type="ECO:0000256" key="1">
    <source>
        <dbReference type="SAM" id="Phobius"/>
    </source>
</evidence>
<feature type="domain" description="PDZ" evidence="2">
    <location>
        <begin position="305"/>
        <end position="363"/>
    </location>
</feature>
<feature type="transmembrane region" description="Helical" evidence="1">
    <location>
        <begin position="84"/>
        <end position="103"/>
    </location>
</feature>
<dbReference type="PROSITE" id="PS50106">
    <property type="entry name" value="PDZ"/>
    <property type="match status" value="1"/>
</dbReference>
<feature type="transmembrane region" description="Helical" evidence="1">
    <location>
        <begin position="251"/>
        <end position="267"/>
    </location>
</feature>
<dbReference type="Pfam" id="PF17820">
    <property type="entry name" value="PDZ_6"/>
    <property type="match status" value="1"/>
</dbReference>
<keyword evidence="1" id="KW-0472">Membrane</keyword>
<accession>A0ABD5J125</accession>
<feature type="transmembrane region" description="Helical" evidence="1">
    <location>
        <begin position="57"/>
        <end position="78"/>
    </location>
</feature>
<keyword evidence="1" id="KW-1133">Transmembrane helix</keyword>
<dbReference type="SMART" id="SM00228">
    <property type="entry name" value="PDZ"/>
    <property type="match status" value="1"/>
</dbReference>
<sequence>MLGMWGMELLKGVGRLLTEPLLYYGVLLAAFVGWRRMNKERKHFHIRVYGWFQESVFFWRSGWAVGLFLSIVTVVSGMAVPHDVLLLLFYVTVLLSLTGQMRLLSPAYTVGGLVLLAAGFMKYGGAWPLVSKYVESLHKAPISVFIWLLALLLFAEGFLILRNGAVATSPQLAKSKRGLMIGEHWVDRIWFVPVLLPISNGPLSSPFSWWPLFSGVDHSYSFALVPFLLGFSQHMQGMHPRASIQMAGRRVLWLAAAVCAGALASSWFPSLGIAVAAAALIARECLAFWQHRQDRSRPPYFSQQEQGLVILGILPESKAEKIGLKIGEVIVKVNGIPVKTEKEFYEALQHNRAFCKLEVLDQNEEVRFVQGALYENEHHELGLLFVQTREKWTSEAV</sequence>
<protein>
    <submittedName>
        <fullName evidence="3">PDZ domain-containing protein</fullName>
    </submittedName>
</protein>
<gene>
    <name evidence="3" type="ORF">P9850_17505</name>
</gene>
<comment type="caution">
    <text evidence="3">The sequence shown here is derived from an EMBL/GenBank/DDBJ whole genome shotgun (WGS) entry which is preliminary data.</text>
</comment>
<dbReference type="InterPro" id="IPR001478">
    <property type="entry name" value="PDZ"/>
</dbReference>
<evidence type="ECO:0000313" key="4">
    <source>
        <dbReference type="Proteomes" id="UP001339962"/>
    </source>
</evidence>
<dbReference type="RefSeq" id="WP_328219445.1">
    <property type="nucleotide sequence ID" value="NZ_JARTLI010000050.1"/>
</dbReference>
<evidence type="ECO:0000313" key="3">
    <source>
        <dbReference type="EMBL" id="MED5053584.1"/>
    </source>
</evidence>
<dbReference type="InterPro" id="IPR036034">
    <property type="entry name" value="PDZ_sf"/>
</dbReference>
<keyword evidence="1" id="KW-0812">Transmembrane</keyword>
<name>A0ABD5J125_9BACL</name>
<feature type="transmembrane region" description="Helical" evidence="1">
    <location>
        <begin position="209"/>
        <end position="231"/>
    </location>
</feature>
<feature type="transmembrane region" description="Helical" evidence="1">
    <location>
        <begin position="110"/>
        <end position="130"/>
    </location>
</feature>
<feature type="transmembrane region" description="Helical" evidence="1">
    <location>
        <begin position="142"/>
        <end position="164"/>
    </location>
</feature>
<proteinExistence type="predicted"/>
<dbReference type="EMBL" id="JARTLI010000050">
    <property type="protein sequence ID" value="MED5053584.1"/>
    <property type="molecule type" value="Genomic_DNA"/>
</dbReference>
<organism evidence="3 4">
    <name type="scientific">Anoxybacteroides rupiense</name>
    <dbReference type="NCBI Taxonomy" id="311460"/>
    <lineage>
        <taxon>Bacteria</taxon>
        <taxon>Bacillati</taxon>
        <taxon>Bacillota</taxon>
        <taxon>Bacilli</taxon>
        <taxon>Bacillales</taxon>
        <taxon>Anoxybacillaceae</taxon>
        <taxon>Anoxybacteroides</taxon>
    </lineage>
</organism>
<reference evidence="3 4" key="1">
    <citation type="submission" date="2023-03" db="EMBL/GenBank/DDBJ databases">
        <title>Bacillus Genome Sequencing.</title>
        <authorList>
            <person name="Dunlap C."/>
        </authorList>
    </citation>
    <scope>NUCLEOTIDE SEQUENCE [LARGE SCALE GENOMIC DNA]</scope>
    <source>
        <strain evidence="3 4">NRS-38</strain>
    </source>
</reference>
<dbReference type="Proteomes" id="UP001339962">
    <property type="component" value="Unassembled WGS sequence"/>
</dbReference>
<dbReference type="InterPro" id="IPR041489">
    <property type="entry name" value="PDZ_6"/>
</dbReference>